<protein>
    <submittedName>
        <fullName evidence="2">LytTr DNA-binding domain-containing protein</fullName>
    </submittedName>
</protein>
<feature type="domain" description="HTH LytTR-type" evidence="1">
    <location>
        <begin position="1"/>
        <end position="92"/>
    </location>
</feature>
<dbReference type="EMBL" id="FNHB01000007">
    <property type="protein sequence ID" value="SDM81366.1"/>
    <property type="molecule type" value="Genomic_DNA"/>
</dbReference>
<dbReference type="STRING" id="146817.SAMN04488502_107169"/>
<reference evidence="2 3" key="1">
    <citation type="submission" date="2016-10" db="EMBL/GenBank/DDBJ databases">
        <authorList>
            <person name="de Groot N.N."/>
        </authorList>
    </citation>
    <scope>NUCLEOTIDE SEQUENCE [LARGE SCALE GENOMIC DNA]</scope>
    <source>
        <strain evidence="2 3">DSM 1736</strain>
    </source>
</reference>
<dbReference type="RefSeq" id="WP_173812698.1">
    <property type="nucleotide sequence ID" value="NZ_FNHB01000007.1"/>
</dbReference>
<evidence type="ECO:0000313" key="2">
    <source>
        <dbReference type="EMBL" id="SDM81366.1"/>
    </source>
</evidence>
<dbReference type="PANTHER" id="PTHR37299">
    <property type="entry name" value="TRANSCRIPTIONAL REGULATOR-RELATED"/>
    <property type="match status" value="1"/>
</dbReference>
<proteinExistence type="predicted"/>
<dbReference type="GO" id="GO:0000156">
    <property type="term" value="F:phosphorelay response regulator activity"/>
    <property type="evidence" value="ECO:0007669"/>
    <property type="project" value="InterPro"/>
</dbReference>
<gene>
    <name evidence="2" type="ORF">SAMN04488502_107169</name>
</gene>
<dbReference type="GO" id="GO:0003677">
    <property type="term" value="F:DNA binding"/>
    <property type="evidence" value="ECO:0007669"/>
    <property type="project" value="UniProtKB-KW"/>
</dbReference>
<evidence type="ECO:0000313" key="3">
    <source>
        <dbReference type="Proteomes" id="UP000214880"/>
    </source>
</evidence>
<dbReference type="PROSITE" id="PS50930">
    <property type="entry name" value="HTH_LYTTR"/>
    <property type="match status" value="1"/>
</dbReference>
<dbReference type="Pfam" id="PF04397">
    <property type="entry name" value="LytTR"/>
    <property type="match status" value="1"/>
</dbReference>
<sequence>MLKVSLDEITALETVNRKVAVYLLDKTIYYTGKLTELSEQFPRNMFIRCHQSFALNIRNIRELNKSHAVAVNGKVIPVSRSHLKSVQKAFLEWLGS</sequence>
<accession>A0A1G9WAY5</accession>
<dbReference type="InterPro" id="IPR046947">
    <property type="entry name" value="LytR-like"/>
</dbReference>
<name>A0A1G9WAY5_9FIRM</name>
<keyword evidence="2" id="KW-0238">DNA-binding</keyword>
<dbReference type="Gene3D" id="2.40.50.1020">
    <property type="entry name" value="LytTr DNA-binding domain"/>
    <property type="match status" value="1"/>
</dbReference>
<dbReference type="AlphaFoldDB" id="A0A1G9WAY5"/>
<evidence type="ECO:0000259" key="1">
    <source>
        <dbReference type="PROSITE" id="PS50930"/>
    </source>
</evidence>
<dbReference type="SMART" id="SM00850">
    <property type="entry name" value="LytTR"/>
    <property type="match status" value="1"/>
</dbReference>
<dbReference type="PANTHER" id="PTHR37299:SF1">
    <property type="entry name" value="STAGE 0 SPORULATION PROTEIN A HOMOLOG"/>
    <property type="match status" value="1"/>
</dbReference>
<dbReference type="Proteomes" id="UP000214880">
    <property type="component" value="Unassembled WGS sequence"/>
</dbReference>
<keyword evidence="3" id="KW-1185">Reference proteome</keyword>
<organism evidence="2 3">
    <name type="scientific">Dendrosporobacter quercicolus</name>
    <dbReference type="NCBI Taxonomy" id="146817"/>
    <lineage>
        <taxon>Bacteria</taxon>
        <taxon>Bacillati</taxon>
        <taxon>Bacillota</taxon>
        <taxon>Negativicutes</taxon>
        <taxon>Selenomonadales</taxon>
        <taxon>Sporomusaceae</taxon>
        <taxon>Dendrosporobacter</taxon>
    </lineage>
</organism>
<dbReference type="InterPro" id="IPR007492">
    <property type="entry name" value="LytTR_DNA-bd_dom"/>
</dbReference>